<keyword evidence="11" id="KW-0131">Cell cycle</keyword>
<dbReference type="Pfam" id="PF00307">
    <property type="entry name" value="CH"/>
    <property type="match status" value="1"/>
</dbReference>
<dbReference type="Proteomes" id="UP001174136">
    <property type="component" value="Unassembled WGS sequence"/>
</dbReference>
<evidence type="ECO:0000256" key="9">
    <source>
        <dbReference type="ARBA" id="ARBA00023054"/>
    </source>
</evidence>
<evidence type="ECO:0000256" key="11">
    <source>
        <dbReference type="ARBA" id="ARBA00023306"/>
    </source>
</evidence>
<comment type="similarity">
    <text evidence="3">Belongs to the cytospin-A family.</text>
</comment>
<dbReference type="GO" id="GO:0005819">
    <property type="term" value="C:spindle"/>
    <property type="evidence" value="ECO:0007669"/>
    <property type="project" value="UniProtKB-SubCell"/>
</dbReference>
<dbReference type="Gene3D" id="1.10.418.10">
    <property type="entry name" value="Calponin-like domain"/>
    <property type="match status" value="1"/>
</dbReference>
<evidence type="ECO:0000256" key="7">
    <source>
        <dbReference type="ARBA" id="ARBA00022868"/>
    </source>
</evidence>
<evidence type="ECO:0000256" key="4">
    <source>
        <dbReference type="ARBA" id="ARBA00011235"/>
    </source>
</evidence>
<keyword evidence="9" id="KW-0175">Coiled coil</keyword>
<keyword evidence="10" id="KW-0206">Cytoskeleton</keyword>
<feature type="compositionally biased region" description="Basic and acidic residues" evidence="15">
    <location>
        <begin position="307"/>
        <end position="323"/>
    </location>
</feature>
<evidence type="ECO:0000256" key="2">
    <source>
        <dbReference type="ARBA" id="ARBA00004610"/>
    </source>
</evidence>
<dbReference type="AlphaFoldDB" id="A0AA47P9Y1"/>
<dbReference type="SMART" id="SM00033">
    <property type="entry name" value="CH"/>
    <property type="match status" value="1"/>
</dbReference>
<evidence type="ECO:0000256" key="13">
    <source>
        <dbReference type="ARBA" id="ARBA00033100"/>
    </source>
</evidence>
<dbReference type="InterPro" id="IPR050540">
    <property type="entry name" value="F-actin_Monoox_Mical"/>
</dbReference>
<dbReference type="FunFam" id="1.10.418.10:FF:000020">
    <property type="entry name" value="Cytospin-A isoform 1"/>
    <property type="match status" value="1"/>
</dbReference>
<keyword evidence="18" id="KW-1185">Reference proteome</keyword>
<keyword evidence="8" id="KW-0965">Cell junction</keyword>
<keyword evidence="10" id="KW-0963">Cytoplasm</keyword>
<dbReference type="EMBL" id="JAOPHQ010000006">
    <property type="protein sequence ID" value="KAK0156481.1"/>
    <property type="molecule type" value="Genomic_DNA"/>
</dbReference>
<evidence type="ECO:0000256" key="14">
    <source>
        <dbReference type="ARBA" id="ARBA00080480"/>
    </source>
</evidence>
<dbReference type="InterPro" id="IPR036872">
    <property type="entry name" value="CH_dom_sf"/>
</dbReference>
<comment type="subcellular location">
    <subcellularLocation>
        <location evidence="2">Cell junction</location>
        <location evidence="2">Gap junction</location>
    </subcellularLocation>
    <subcellularLocation>
        <location evidence="1">Cytoplasm</location>
        <location evidence="1">Cytoskeleton</location>
        <location evidence="1">Spindle</location>
    </subcellularLocation>
</comment>
<evidence type="ECO:0000256" key="6">
    <source>
        <dbReference type="ARBA" id="ARBA00022618"/>
    </source>
</evidence>
<feature type="region of interest" description="Disordered" evidence="15">
    <location>
        <begin position="307"/>
        <end position="374"/>
    </location>
</feature>
<evidence type="ECO:0000256" key="12">
    <source>
        <dbReference type="ARBA" id="ARBA00025131"/>
    </source>
</evidence>
<dbReference type="SUPFAM" id="SSF47576">
    <property type="entry name" value="Calponin-homology domain, CH-domain"/>
    <property type="match status" value="1"/>
</dbReference>
<dbReference type="InterPro" id="IPR001715">
    <property type="entry name" value="CH_dom"/>
</dbReference>
<evidence type="ECO:0000313" key="17">
    <source>
        <dbReference type="EMBL" id="KAK0156481.1"/>
    </source>
</evidence>
<dbReference type="GO" id="GO:0051301">
    <property type="term" value="P:cell division"/>
    <property type="evidence" value="ECO:0007669"/>
    <property type="project" value="UniProtKB-KW"/>
</dbReference>
<evidence type="ECO:0000256" key="1">
    <source>
        <dbReference type="ARBA" id="ARBA00004186"/>
    </source>
</evidence>
<feature type="compositionally biased region" description="Polar residues" evidence="15">
    <location>
        <begin position="522"/>
        <end position="536"/>
    </location>
</feature>
<feature type="compositionally biased region" description="Basic and acidic residues" evidence="15">
    <location>
        <begin position="141"/>
        <end position="151"/>
    </location>
</feature>
<name>A0AA47P9Y1_MERPO</name>
<evidence type="ECO:0000259" key="16">
    <source>
        <dbReference type="PROSITE" id="PS50021"/>
    </source>
</evidence>
<dbReference type="GO" id="GO:0005921">
    <property type="term" value="C:gap junction"/>
    <property type="evidence" value="ECO:0007669"/>
    <property type="project" value="UniProtKB-SubCell"/>
</dbReference>
<feature type="region of interest" description="Disordered" evidence="15">
    <location>
        <begin position="135"/>
        <end position="156"/>
    </location>
</feature>
<comment type="function">
    <text evidence="12">Involved in cytokinesis and spindle organization. May play a role in actin cytoskeleton organization and microtubule stabilization and hence required for proper cell adhesion and migration.</text>
</comment>
<evidence type="ECO:0000256" key="10">
    <source>
        <dbReference type="ARBA" id="ARBA00023212"/>
    </source>
</evidence>
<evidence type="ECO:0000256" key="8">
    <source>
        <dbReference type="ARBA" id="ARBA00022949"/>
    </source>
</evidence>
<reference evidence="17" key="1">
    <citation type="journal article" date="2023" name="Front. Mar. Sci.">
        <title>A new Merluccius polli reference genome to investigate the effects of global change in West African waters.</title>
        <authorList>
            <person name="Mateo J.L."/>
            <person name="Blanco-Fernandez C."/>
            <person name="Garcia-Vazquez E."/>
            <person name="Machado-Schiaffino G."/>
        </authorList>
    </citation>
    <scope>NUCLEOTIDE SEQUENCE</scope>
    <source>
        <strain evidence="17">C29</strain>
        <tissue evidence="17">Fin</tissue>
    </source>
</reference>
<keyword evidence="7" id="KW-0303">Gap junction</keyword>
<gene>
    <name evidence="17" type="primary">SPECC1L_0</name>
    <name evidence="17" type="ORF">N1851_000249</name>
</gene>
<evidence type="ECO:0000256" key="5">
    <source>
        <dbReference type="ARBA" id="ARBA00015657"/>
    </source>
</evidence>
<feature type="compositionally biased region" description="Polar residues" evidence="15">
    <location>
        <begin position="495"/>
        <end position="505"/>
    </location>
</feature>
<proteinExistence type="inferred from homology"/>
<comment type="subunit">
    <text evidence="4">May interact with both microtubules and actin cytoskeleton.</text>
</comment>
<evidence type="ECO:0000256" key="3">
    <source>
        <dbReference type="ARBA" id="ARBA00009452"/>
    </source>
</evidence>
<evidence type="ECO:0000256" key="15">
    <source>
        <dbReference type="SAM" id="MobiDB-lite"/>
    </source>
</evidence>
<dbReference type="PROSITE" id="PS50021">
    <property type="entry name" value="CH"/>
    <property type="match status" value="1"/>
</dbReference>
<feature type="domain" description="Calponin-homology (CH)" evidence="16">
    <location>
        <begin position="562"/>
        <end position="666"/>
    </location>
</feature>
<dbReference type="PANTHER" id="PTHR23167">
    <property type="entry name" value="CALPONIN HOMOLOGY DOMAIN-CONTAINING PROTEIN DDB_G0272472-RELATED"/>
    <property type="match status" value="1"/>
</dbReference>
<accession>A0AA47P9Y1</accession>
<dbReference type="PANTHER" id="PTHR23167:SF69">
    <property type="entry name" value="FI18193P1"/>
    <property type="match status" value="1"/>
</dbReference>
<evidence type="ECO:0000313" key="18">
    <source>
        <dbReference type="Proteomes" id="UP001174136"/>
    </source>
</evidence>
<feature type="region of interest" description="Disordered" evidence="15">
    <location>
        <begin position="485"/>
        <end position="546"/>
    </location>
</feature>
<organism evidence="17 18">
    <name type="scientific">Merluccius polli</name>
    <name type="common">Benguela hake</name>
    <name type="synonym">Merluccius cadenati</name>
    <dbReference type="NCBI Taxonomy" id="89951"/>
    <lineage>
        <taxon>Eukaryota</taxon>
        <taxon>Metazoa</taxon>
        <taxon>Chordata</taxon>
        <taxon>Craniata</taxon>
        <taxon>Vertebrata</taxon>
        <taxon>Euteleostomi</taxon>
        <taxon>Actinopterygii</taxon>
        <taxon>Neopterygii</taxon>
        <taxon>Teleostei</taxon>
        <taxon>Neoteleostei</taxon>
        <taxon>Acanthomorphata</taxon>
        <taxon>Zeiogadaria</taxon>
        <taxon>Gadariae</taxon>
        <taxon>Gadiformes</taxon>
        <taxon>Gadoidei</taxon>
        <taxon>Merlucciidae</taxon>
        <taxon>Merluccius</taxon>
    </lineage>
</organism>
<sequence>MDTSSVSPPPSLWCHLSFCFPSSTVERLVFCVEISQEEGQAWVSILDPIQATMGNQAGKEGIGHTGSHLDFFHTPPTSPSEDAHLAALASASSSVFTNKMPTTCSPCPPVLSPSNCPRQPAVHGEWALISMESQRPLEMSPSHEKEEEAGSKAKQCGTVGTLSPAPLPPAWSFPTVHSWQERDSGLESQLGAEQVGQETSLVMLSLMEYYRASLGLSPGPDDAAGAVELLRRLLSERGELVEEVHGLKETLTTERAEWRQFQRDLQVAVSVADRLRVEAEQALGALREQHSATEAWLAQALRRQREQDRELQDLQAQHRDARHQLSPPLGERQRPDRAMSDAQTTACGVARDGAQPGENVVGSPLEQEKGHNGKEEGKQEICVLVATGKKDLEEKALEGVRTDVEAQDVERHCKAQQHFTVDGETHCSAGSLGDPESERTQLTGKGIAEAYIRRLAAIKKEEEAGNGSPDQRRIVMLSERSWSLSRLPLPDNTDKNSPSPNSSATLPLCKKEEPAKGKKTTRLLQRQDSWSNFSTKKQLEDQNSDSIRPQDGFSVLLRRHGGSRRNALLRWCQTRTQGYQNIEITNFSSSWEDGLAFCAVYHTYLPSHIPYGSLTPEDKKGNLDLAFQTGNSIGITATLALTLEHLGFICDMLLMTTMWQTVEEMLNADGPNWQRVLVYVEGIFRHFEM</sequence>
<keyword evidence="6" id="KW-0132">Cell division</keyword>
<protein>
    <recommendedName>
        <fullName evidence="5">Cytospin-A</fullName>
    </recommendedName>
    <alternativeName>
        <fullName evidence="14">SPECC1-like protein</fullName>
    </alternativeName>
    <alternativeName>
        <fullName evidence="13">Sperm antigen with calponin homology and coiled-coil domains 1-like</fullName>
    </alternativeName>
</protein>
<comment type="caution">
    <text evidence="17">The sequence shown here is derived from an EMBL/GenBank/DDBJ whole genome shotgun (WGS) entry which is preliminary data.</text>
</comment>